<evidence type="ECO:0000313" key="3">
    <source>
        <dbReference type="Proteomes" id="UP000013827"/>
    </source>
</evidence>
<dbReference type="SUPFAM" id="SSF47323">
    <property type="entry name" value="Anticodon-binding domain of a subclass of class I aminoacyl-tRNA synthetases"/>
    <property type="match status" value="1"/>
</dbReference>
<dbReference type="InterPro" id="IPR009080">
    <property type="entry name" value="tRNAsynth_Ia_anticodon-bd"/>
</dbReference>
<proteinExistence type="predicted"/>
<keyword evidence="3" id="KW-1185">Reference proteome</keyword>
<dbReference type="KEGG" id="ehx:EMIHUDRAFT_454753"/>
<sequence>MVRPSGSVLAYLPEPPGWRAHPPGRLPVDAADPCWSLDPAPAVVGSRPLAIVEVVDYDLFVLGTSRVITLDPLGVLEERLGDEAVRRVQRALRESRTYPSLSSAGDALHIAIFGEPGPTQWLFEAIVTPHVYASPTLWDTRLLGRRKMLGTYRDREFELDTSPDLACCNMDVLHPVSRPPSDARRHWTEARDPSRLVLGAKRRGRGGAKVSQLGGDARPERDHGCVAPPPSRERAVGGGRGGAQGGSDDPNLLRVLELLERRDALRSRREWAEADRVKEELVALHVRLDDGNKSLRRDARPERAKRRKHPLRIAKVRAGHLVFLYPERLPAGASPHQPHLVLEETWPIRGERGGNAPRHLRLQPQTASTQPSGEPFLLEEGAVSALYTGFRAAWLAVEAAGDAALRETLLRALSWYCDENAWRPPAESIRQIIHSGAVSKEQALELAAEVRALTGGGGEGYASGGEGSAGARPSGAAARPAAAAPSAEVQGAFEAGDVVWLRSELTPRAMLVLGHTAWEGGGAKSWLRLKALPTAEGGSSDGALPRLPEPEELTADEAGPVEHVVPFAQLLGTEWSRPQRAQRPSSAPPFPDHVDHAELRRALEDAFRSHFRADVERDEVGLGALQAEGISITPDEYEAGAEWRCACALATHGALVRLGYATRRGALLHFAAAALRGEWSRAVPAEAEARLGEGRVARGEATTCSPTGDGPAASRGDRPPPCDEGAAARLRDEEPAGCIPHGVVLHSGGAAGSGGSFVTAPTAATVGNDSPHVGPGSKRKRAADADTEVARHCRAERRQREAAAPGEVVVPASHRAAVLEGLRRVLVKEGGDPEEWWERNGAGGPFPFEADLPSLRGLRGGELYREEGKATSRSP</sequence>
<dbReference type="GeneID" id="17283212"/>
<dbReference type="GO" id="GO:0005524">
    <property type="term" value="F:ATP binding"/>
    <property type="evidence" value="ECO:0007669"/>
    <property type="project" value="InterPro"/>
</dbReference>
<name>A0A0D3KQA7_EMIH1</name>
<evidence type="ECO:0000256" key="1">
    <source>
        <dbReference type="SAM" id="MobiDB-lite"/>
    </source>
</evidence>
<dbReference type="Proteomes" id="UP000013827">
    <property type="component" value="Unassembled WGS sequence"/>
</dbReference>
<reference evidence="3" key="1">
    <citation type="journal article" date="2013" name="Nature">
        <title>Pan genome of the phytoplankton Emiliania underpins its global distribution.</title>
        <authorList>
            <person name="Read B.A."/>
            <person name="Kegel J."/>
            <person name="Klute M.J."/>
            <person name="Kuo A."/>
            <person name="Lefebvre S.C."/>
            <person name="Maumus F."/>
            <person name="Mayer C."/>
            <person name="Miller J."/>
            <person name="Monier A."/>
            <person name="Salamov A."/>
            <person name="Young J."/>
            <person name="Aguilar M."/>
            <person name="Claverie J.M."/>
            <person name="Frickenhaus S."/>
            <person name="Gonzalez K."/>
            <person name="Herman E.K."/>
            <person name="Lin Y.C."/>
            <person name="Napier J."/>
            <person name="Ogata H."/>
            <person name="Sarno A.F."/>
            <person name="Shmutz J."/>
            <person name="Schroeder D."/>
            <person name="de Vargas C."/>
            <person name="Verret F."/>
            <person name="von Dassow P."/>
            <person name="Valentin K."/>
            <person name="Van de Peer Y."/>
            <person name="Wheeler G."/>
            <person name="Dacks J.B."/>
            <person name="Delwiche C.F."/>
            <person name="Dyhrman S.T."/>
            <person name="Glockner G."/>
            <person name="John U."/>
            <person name="Richards T."/>
            <person name="Worden A.Z."/>
            <person name="Zhang X."/>
            <person name="Grigoriev I.V."/>
            <person name="Allen A.E."/>
            <person name="Bidle K."/>
            <person name="Borodovsky M."/>
            <person name="Bowler C."/>
            <person name="Brownlee C."/>
            <person name="Cock J.M."/>
            <person name="Elias M."/>
            <person name="Gladyshev V.N."/>
            <person name="Groth M."/>
            <person name="Guda C."/>
            <person name="Hadaegh A."/>
            <person name="Iglesias-Rodriguez M.D."/>
            <person name="Jenkins J."/>
            <person name="Jones B.M."/>
            <person name="Lawson T."/>
            <person name="Leese F."/>
            <person name="Lindquist E."/>
            <person name="Lobanov A."/>
            <person name="Lomsadze A."/>
            <person name="Malik S.B."/>
            <person name="Marsh M.E."/>
            <person name="Mackinder L."/>
            <person name="Mock T."/>
            <person name="Mueller-Roeber B."/>
            <person name="Pagarete A."/>
            <person name="Parker M."/>
            <person name="Probert I."/>
            <person name="Quesneville H."/>
            <person name="Raines C."/>
            <person name="Rensing S.A."/>
            <person name="Riano-Pachon D.M."/>
            <person name="Richier S."/>
            <person name="Rokitta S."/>
            <person name="Shiraiwa Y."/>
            <person name="Soanes D.M."/>
            <person name="van der Giezen M."/>
            <person name="Wahlund T.M."/>
            <person name="Williams B."/>
            <person name="Wilson W."/>
            <person name="Wolfe G."/>
            <person name="Wurch L.L."/>
        </authorList>
    </citation>
    <scope>NUCLEOTIDE SEQUENCE</scope>
</reference>
<dbReference type="Gene3D" id="1.20.120.1910">
    <property type="entry name" value="Cysteine-tRNA ligase, C-terminal anti-codon recognition domain"/>
    <property type="match status" value="1"/>
</dbReference>
<feature type="region of interest" description="Disordered" evidence="1">
    <location>
        <begin position="693"/>
        <end position="726"/>
    </location>
</feature>
<dbReference type="PaxDb" id="2903-EOD37942"/>
<dbReference type="EnsemblProtists" id="EOD37942">
    <property type="protein sequence ID" value="EOD37942"/>
    <property type="gene ID" value="EMIHUDRAFT_454753"/>
</dbReference>
<evidence type="ECO:0000313" key="2">
    <source>
        <dbReference type="EnsemblProtists" id="EOD37942"/>
    </source>
</evidence>
<dbReference type="GO" id="GO:0004812">
    <property type="term" value="F:aminoacyl-tRNA ligase activity"/>
    <property type="evidence" value="ECO:0007669"/>
    <property type="project" value="InterPro"/>
</dbReference>
<reference evidence="2" key="2">
    <citation type="submission" date="2024-10" db="UniProtKB">
        <authorList>
            <consortium name="EnsemblProtists"/>
        </authorList>
    </citation>
    <scope>IDENTIFICATION</scope>
</reference>
<feature type="compositionally biased region" description="Gly residues" evidence="1">
    <location>
        <begin position="236"/>
        <end position="245"/>
    </location>
</feature>
<dbReference type="RefSeq" id="XP_005790371.1">
    <property type="nucleotide sequence ID" value="XM_005790314.1"/>
</dbReference>
<organism evidence="2 3">
    <name type="scientific">Emiliania huxleyi (strain CCMP1516)</name>
    <dbReference type="NCBI Taxonomy" id="280463"/>
    <lineage>
        <taxon>Eukaryota</taxon>
        <taxon>Haptista</taxon>
        <taxon>Haptophyta</taxon>
        <taxon>Prymnesiophyceae</taxon>
        <taxon>Isochrysidales</taxon>
        <taxon>Noelaerhabdaceae</taxon>
        <taxon>Emiliania</taxon>
    </lineage>
</organism>
<dbReference type="HOGENOM" id="CLU_360745_0_0_1"/>
<feature type="region of interest" description="Disordered" evidence="1">
    <location>
        <begin position="762"/>
        <end position="787"/>
    </location>
</feature>
<feature type="region of interest" description="Disordered" evidence="1">
    <location>
        <begin position="200"/>
        <end position="249"/>
    </location>
</feature>
<accession>A0A0D3KQA7</accession>
<dbReference type="AlphaFoldDB" id="A0A0D3KQA7"/>
<dbReference type="GO" id="GO:0006418">
    <property type="term" value="P:tRNA aminoacylation for protein translation"/>
    <property type="evidence" value="ECO:0007669"/>
    <property type="project" value="InterPro"/>
</dbReference>
<protein>
    <submittedName>
        <fullName evidence="2">Uncharacterized protein</fullName>
    </submittedName>
</protein>